<keyword evidence="5" id="KW-1185">Reference proteome</keyword>
<dbReference type="RefSeq" id="WP_145666291.1">
    <property type="nucleotide sequence ID" value="NZ_VIWO01000002.1"/>
</dbReference>
<keyword evidence="2" id="KW-0472">Membrane</keyword>
<comment type="caution">
    <text evidence="4">The sequence shown here is derived from an EMBL/GenBank/DDBJ whole genome shotgun (WGS) entry which is preliminary data.</text>
</comment>
<reference evidence="4 5" key="1">
    <citation type="submission" date="2019-06" db="EMBL/GenBank/DDBJ databases">
        <title>Sorghum-associated microbial communities from plants grown in Nebraska, USA.</title>
        <authorList>
            <person name="Schachtman D."/>
        </authorList>
    </citation>
    <scope>NUCLEOTIDE SEQUENCE [LARGE SCALE GENOMIC DNA]</scope>
    <source>
        <strain evidence="4 5">1209</strain>
    </source>
</reference>
<sequence>MRKWLRIILLGCGIMIALVVLLFLGMTWYIHANKTEFLKQLTAQLNDRLNGKLTIQDMEPSLLKSFPNVSIALKKVVLQDSLWQQHRHALVDVDYIFVRVNTLSLLRKYVDVNEVTLQDGTLFLYTDSTGYSNTYVLQGTGNKQKAGSHKDANIRQLLLRNINFVIDNRQKFKLFQLTINRLDGKVKASDSTIQVTVLSNILSKNFEFNTLKGSYLKDKLLQLNLSVIFNKRTKIMTVPPQEIRIDDHPVQIAGQFGFGEKPPPFQLKINANQVLLKDAATWLPPNISTKLNSITLSKPLDAQADLAGHMKFRDTPDVRVTWKTTGNVLVTTMGEWTNCNFTGRFNNEVLPGRGHTDENSAVTIFGLSADLSGVPLKADTIRVVNLKQPLLHGHFRSAFPLTTLNGATPDDAPILFKDGNADADLFYTGPLLKDDNTGSSLQGVVKIQKGAFSYLPRNLDFHDASATLRFTGQDLLLENIHIQSAKSSLQMDGAIKNLLNLYFTTPEKIAINWNIRSPLVDLNEFKSFLSPRKKAKPSRAQQKAKMGRVSQQLDVVLASSNVNMQVLLDKVIYQRFTAQQVKAVVDLTNTDILLKQIALQHAGGNMQMAGNVHQEGNNNYFQVNATVNNVHISQLFYAFNNFGLDGLTAENLKGNVSAKVNLKGNILDNGTLAKRSLSGSVNFNLRNGALLNFGPLTDIGNFAFRKRHLDSITFENLSNTFQIAGNKITIPPMRIASSAVNIDVQGVYGLDGGTNINLDVPLRNPAKDTGITDKEEKRKRSRRGIILHLRAVSEKDGKVKIKLGKGDDGRDDGGKIVDE</sequence>
<dbReference type="InterPro" id="IPR007844">
    <property type="entry name" value="AsmA"/>
</dbReference>
<dbReference type="PANTHER" id="PTHR30441:SF8">
    <property type="entry name" value="DUF748 DOMAIN-CONTAINING PROTEIN"/>
    <property type="match status" value="1"/>
</dbReference>
<feature type="domain" description="AsmA" evidence="3">
    <location>
        <begin position="1"/>
        <end position="692"/>
    </location>
</feature>
<evidence type="ECO:0000259" key="3">
    <source>
        <dbReference type="Pfam" id="PF05170"/>
    </source>
</evidence>
<feature type="transmembrane region" description="Helical" evidence="2">
    <location>
        <begin position="7"/>
        <end position="30"/>
    </location>
</feature>
<organism evidence="4 5">
    <name type="scientific">Chitinophaga polysaccharea</name>
    <dbReference type="NCBI Taxonomy" id="1293035"/>
    <lineage>
        <taxon>Bacteria</taxon>
        <taxon>Pseudomonadati</taxon>
        <taxon>Bacteroidota</taxon>
        <taxon>Chitinophagia</taxon>
        <taxon>Chitinophagales</taxon>
        <taxon>Chitinophagaceae</taxon>
        <taxon>Chitinophaga</taxon>
    </lineage>
</organism>
<dbReference type="InterPro" id="IPR052894">
    <property type="entry name" value="AsmA-related"/>
</dbReference>
<feature type="region of interest" description="Disordered" evidence="1">
    <location>
        <begin position="800"/>
        <end position="819"/>
    </location>
</feature>
<evidence type="ECO:0000313" key="5">
    <source>
        <dbReference type="Proteomes" id="UP000320811"/>
    </source>
</evidence>
<dbReference type="Proteomes" id="UP000320811">
    <property type="component" value="Unassembled WGS sequence"/>
</dbReference>
<dbReference type="PANTHER" id="PTHR30441">
    <property type="entry name" value="DUF748 DOMAIN-CONTAINING PROTEIN"/>
    <property type="match status" value="1"/>
</dbReference>
<keyword evidence="2" id="KW-1133">Transmembrane helix</keyword>
<dbReference type="EMBL" id="VIWO01000002">
    <property type="protein sequence ID" value="TWF42559.1"/>
    <property type="molecule type" value="Genomic_DNA"/>
</dbReference>
<dbReference type="AlphaFoldDB" id="A0A561PWR4"/>
<dbReference type="OrthoDB" id="1489065at2"/>
<dbReference type="GO" id="GO:0090313">
    <property type="term" value="P:regulation of protein targeting to membrane"/>
    <property type="evidence" value="ECO:0007669"/>
    <property type="project" value="TreeGrafter"/>
</dbReference>
<evidence type="ECO:0000256" key="1">
    <source>
        <dbReference type="SAM" id="MobiDB-lite"/>
    </source>
</evidence>
<evidence type="ECO:0000313" key="4">
    <source>
        <dbReference type="EMBL" id="TWF42559.1"/>
    </source>
</evidence>
<dbReference type="Pfam" id="PF05170">
    <property type="entry name" value="AsmA"/>
    <property type="match status" value="1"/>
</dbReference>
<gene>
    <name evidence="4" type="ORF">FHW36_102319</name>
</gene>
<keyword evidence="2" id="KW-0812">Transmembrane</keyword>
<evidence type="ECO:0000256" key="2">
    <source>
        <dbReference type="SAM" id="Phobius"/>
    </source>
</evidence>
<name>A0A561PWR4_9BACT</name>
<proteinExistence type="predicted"/>
<dbReference type="GO" id="GO:0005886">
    <property type="term" value="C:plasma membrane"/>
    <property type="evidence" value="ECO:0007669"/>
    <property type="project" value="TreeGrafter"/>
</dbReference>
<accession>A0A561PWR4</accession>
<protein>
    <submittedName>
        <fullName evidence="4">AsmA-like protein</fullName>
    </submittedName>
</protein>